<keyword evidence="2" id="KW-1185">Reference proteome</keyword>
<comment type="caution">
    <text evidence="1">The sequence shown here is derived from an EMBL/GenBank/DDBJ whole genome shotgun (WGS) entry which is preliminary data.</text>
</comment>
<accession>A0ACC0VZ95</accession>
<protein>
    <submittedName>
        <fullName evidence="1">Uncharacterized protein</fullName>
    </submittedName>
</protein>
<proteinExistence type="predicted"/>
<evidence type="ECO:0000313" key="1">
    <source>
        <dbReference type="EMBL" id="KAI9911173.1"/>
    </source>
</evidence>
<sequence>MTTAFCKILVRKDSLSPQYFLGDAGYDISNTVLTPYRGGCQYPVKTQVQLVYALTAIHNFIIKDSGEDKFFEEPELISGNDQKEPPRDQSVSVAELREAAVKRENIAK</sequence>
<organism evidence="1 2">
    <name type="scientific">Peronosclerospora sorghi</name>
    <dbReference type="NCBI Taxonomy" id="230839"/>
    <lineage>
        <taxon>Eukaryota</taxon>
        <taxon>Sar</taxon>
        <taxon>Stramenopiles</taxon>
        <taxon>Oomycota</taxon>
        <taxon>Peronosporomycetes</taxon>
        <taxon>Peronosporales</taxon>
        <taxon>Peronosporaceae</taxon>
        <taxon>Peronosclerospora</taxon>
    </lineage>
</organism>
<evidence type="ECO:0000313" key="2">
    <source>
        <dbReference type="Proteomes" id="UP001163321"/>
    </source>
</evidence>
<name>A0ACC0VZ95_9STRA</name>
<dbReference type="Proteomes" id="UP001163321">
    <property type="component" value="Chromosome 5"/>
</dbReference>
<reference evidence="1 2" key="1">
    <citation type="journal article" date="2022" name="bioRxiv">
        <title>The genome of the oomycete Peronosclerospora sorghi, a cosmopolitan pathogen of maize and sorghum, is inflated with dispersed pseudogenes.</title>
        <authorList>
            <person name="Fletcher K."/>
            <person name="Martin F."/>
            <person name="Isakeit T."/>
            <person name="Cavanaugh K."/>
            <person name="Magill C."/>
            <person name="Michelmore R."/>
        </authorList>
    </citation>
    <scope>NUCLEOTIDE SEQUENCE [LARGE SCALE GENOMIC DNA]</scope>
    <source>
        <strain evidence="1">P6</strain>
    </source>
</reference>
<dbReference type="EMBL" id="CM047584">
    <property type="protein sequence ID" value="KAI9911173.1"/>
    <property type="molecule type" value="Genomic_DNA"/>
</dbReference>
<gene>
    <name evidence="1" type="ORF">PsorP6_009897</name>
</gene>